<evidence type="ECO:0000313" key="1">
    <source>
        <dbReference type="EMBL" id="KEQ55536.1"/>
    </source>
</evidence>
<dbReference type="Proteomes" id="UP000028411">
    <property type="component" value="Unassembled WGS sequence"/>
</dbReference>
<gene>
    <name evidence="1" type="ORF">BV95_00175</name>
</gene>
<dbReference type="RefSeq" id="WP_013846876.1">
    <property type="nucleotide sequence ID" value="NZ_JFHR01000001.1"/>
</dbReference>
<sequence>MLTIQFRAKIVTIYYTDDTIAYRRIKIPSIARHLCDMNAFRRSRKFGAYANSDLFLAMVTRALKENGIANFLRMGALPEGVAVDESGFLAGVTITLPDR</sequence>
<reference evidence="1 2" key="1">
    <citation type="submission" date="2014-02" db="EMBL/GenBank/DDBJ databases">
        <title>Whole genome sequence of Sphingobium chlorophenolicum NBRC 16172.</title>
        <authorList>
            <person name="Gan H.M."/>
            <person name="Gan H.Y."/>
            <person name="Chew T.H."/>
            <person name="Savka M.A."/>
        </authorList>
    </citation>
    <scope>NUCLEOTIDE SEQUENCE [LARGE SCALE GENOMIC DNA]</scope>
    <source>
        <strain evidence="1 2">NBRC 16172</strain>
    </source>
</reference>
<name>A0A081RK13_SPHCR</name>
<evidence type="ECO:0000313" key="2">
    <source>
        <dbReference type="Proteomes" id="UP000028411"/>
    </source>
</evidence>
<organism evidence="1 2">
    <name type="scientific">Sphingobium chlorophenolicum</name>
    <dbReference type="NCBI Taxonomy" id="46429"/>
    <lineage>
        <taxon>Bacteria</taxon>
        <taxon>Pseudomonadati</taxon>
        <taxon>Pseudomonadota</taxon>
        <taxon>Alphaproteobacteria</taxon>
        <taxon>Sphingomonadales</taxon>
        <taxon>Sphingomonadaceae</taxon>
        <taxon>Sphingobium</taxon>
    </lineage>
</organism>
<dbReference type="EMBL" id="JFHR01000001">
    <property type="protein sequence ID" value="KEQ55536.1"/>
    <property type="molecule type" value="Genomic_DNA"/>
</dbReference>
<accession>A0A081RK13</accession>
<dbReference type="OrthoDB" id="7475682at2"/>
<comment type="caution">
    <text evidence="1">The sequence shown here is derived from an EMBL/GenBank/DDBJ whole genome shotgun (WGS) entry which is preliminary data.</text>
</comment>
<dbReference type="PATRIC" id="fig|46429.4.peg.175"/>
<dbReference type="AlphaFoldDB" id="A0A081RK13"/>
<dbReference type="eggNOG" id="ENOG502ZQVZ">
    <property type="taxonomic scope" value="Bacteria"/>
</dbReference>
<proteinExistence type="predicted"/>
<protein>
    <submittedName>
        <fullName evidence="1">Uncharacterized protein</fullName>
    </submittedName>
</protein>